<keyword evidence="3" id="KW-1185">Reference proteome</keyword>
<organism evidence="2 3">
    <name type="scientific">Thioflavicoccus mobilis 8321</name>
    <dbReference type="NCBI Taxonomy" id="765912"/>
    <lineage>
        <taxon>Bacteria</taxon>
        <taxon>Pseudomonadati</taxon>
        <taxon>Pseudomonadota</taxon>
        <taxon>Gammaproteobacteria</taxon>
        <taxon>Chromatiales</taxon>
        <taxon>Chromatiaceae</taxon>
        <taxon>Thioflavicoccus</taxon>
    </lineage>
</organism>
<feature type="transmembrane region" description="Helical" evidence="1">
    <location>
        <begin position="112"/>
        <end position="133"/>
    </location>
</feature>
<dbReference type="Proteomes" id="UP000010816">
    <property type="component" value="Chromosome"/>
</dbReference>
<dbReference type="EMBL" id="CP003051">
    <property type="protein sequence ID" value="AGA91505.1"/>
    <property type="molecule type" value="Genomic_DNA"/>
</dbReference>
<evidence type="ECO:0000313" key="2">
    <source>
        <dbReference type="EMBL" id="AGA91505.1"/>
    </source>
</evidence>
<dbReference type="eggNOG" id="COG1018">
    <property type="taxonomic scope" value="Bacteria"/>
</dbReference>
<keyword evidence="1" id="KW-0472">Membrane</keyword>
<dbReference type="RefSeq" id="WP_015281637.1">
    <property type="nucleotide sequence ID" value="NC_019940.1"/>
</dbReference>
<feature type="transmembrane region" description="Helical" evidence="1">
    <location>
        <begin position="41"/>
        <end position="62"/>
    </location>
</feature>
<dbReference type="OrthoDB" id="5195601at2"/>
<feature type="transmembrane region" description="Helical" evidence="1">
    <location>
        <begin position="82"/>
        <end position="100"/>
    </location>
</feature>
<accession>L0H1K5</accession>
<dbReference type="KEGG" id="tmb:Thimo_2799"/>
<evidence type="ECO:0008006" key="4">
    <source>
        <dbReference type="Google" id="ProtNLM"/>
    </source>
</evidence>
<dbReference type="STRING" id="765912.Thimo_2799"/>
<evidence type="ECO:0000256" key="1">
    <source>
        <dbReference type="SAM" id="Phobius"/>
    </source>
</evidence>
<dbReference type="HOGENOM" id="CLU_144109_0_0_6"/>
<reference evidence="2 3" key="1">
    <citation type="submission" date="2011-09" db="EMBL/GenBank/DDBJ databases">
        <title>Complete sequence of chromosome of Thioflavicoccus mobilis 8321.</title>
        <authorList>
            <consortium name="US DOE Joint Genome Institute"/>
            <person name="Lucas S."/>
            <person name="Han J."/>
            <person name="Lapidus A."/>
            <person name="Cheng J.-F."/>
            <person name="Goodwin L."/>
            <person name="Pitluck S."/>
            <person name="Peters L."/>
            <person name="Ovchinnikova G."/>
            <person name="Lu M."/>
            <person name="Detter J.C."/>
            <person name="Han C."/>
            <person name="Tapia R."/>
            <person name="Land M."/>
            <person name="Hauser L."/>
            <person name="Kyrpides N."/>
            <person name="Ivanova N."/>
            <person name="Pagani I."/>
            <person name="Vogl K."/>
            <person name="Liu Z."/>
            <person name="Imhoff J."/>
            <person name="Thiel V."/>
            <person name="Frigaard N.-U."/>
            <person name="Bryant D."/>
            <person name="Woyke T."/>
        </authorList>
    </citation>
    <scope>NUCLEOTIDE SEQUENCE [LARGE SCALE GENOMIC DNA]</scope>
    <source>
        <strain evidence="2 3">8321</strain>
    </source>
</reference>
<keyword evidence="1" id="KW-0812">Transmembrane</keyword>
<sequence>MSKRVHPIAGALALVTILTFWVTTLVSETLGQTATIVAIKTAIPWGFLVLIPALATVGGSGLALAKRRATPLVAAKRRRMPIIAANGLLVLVPCALFLSFKAQAGELDKLFYAVQTLELGAGAINIALLALSLRDGLRLSGRLGRATT</sequence>
<proteinExistence type="predicted"/>
<evidence type="ECO:0000313" key="3">
    <source>
        <dbReference type="Proteomes" id="UP000010816"/>
    </source>
</evidence>
<name>L0H1K5_9GAMM</name>
<protein>
    <recommendedName>
        <fullName evidence="4">Transmembrane protein</fullName>
    </recommendedName>
</protein>
<dbReference type="AlphaFoldDB" id="L0H1K5"/>
<gene>
    <name evidence="2" type="ORF">Thimo_2799</name>
</gene>
<keyword evidence="1" id="KW-1133">Transmembrane helix</keyword>